<dbReference type="PANTHER" id="PTHR46825">
    <property type="entry name" value="D-ALANYL-D-ALANINE-CARBOXYPEPTIDASE/ENDOPEPTIDASE AMPH"/>
    <property type="match status" value="1"/>
</dbReference>
<dbReference type="Gene3D" id="3.40.710.10">
    <property type="entry name" value="DD-peptidase/beta-lactamase superfamily"/>
    <property type="match status" value="1"/>
</dbReference>
<dbReference type="Gene3D" id="2.40.128.600">
    <property type="match status" value="1"/>
</dbReference>
<proteinExistence type="predicted"/>
<dbReference type="Proteomes" id="UP001500506">
    <property type="component" value="Unassembled WGS sequence"/>
</dbReference>
<dbReference type="SUPFAM" id="SSF56601">
    <property type="entry name" value="beta-lactamase/transpeptidase-like"/>
    <property type="match status" value="1"/>
</dbReference>
<dbReference type="InterPro" id="IPR050491">
    <property type="entry name" value="AmpC-like"/>
</dbReference>
<accession>A0ABP4X5M3</accession>
<reference evidence="3" key="1">
    <citation type="journal article" date="2019" name="Int. J. Syst. Evol. Microbiol.">
        <title>The Global Catalogue of Microorganisms (GCM) 10K type strain sequencing project: providing services to taxonomists for standard genome sequencing and annotation.</title>
        <authorList>
            <consortium name="The Broad Institute Genomics Platform"/>
            <consortium name="The Broad Institute Genome Sequencing Center for Infectious Disease"/>
            <person name="Wu L."/>
            <person name="Ma J."/>
        </authorList>
    </citation>
    <scope>NUCLEOTIDE SEQUENCE [LARGE SCALE GENOMIC DNA]</scope>
    <source>
        <strain evidence="3">JCM 14319</strain>
    </source>
</reference>
<comment type="caution">
    <text evidence="2">The sequence shown here is derived from an EMBL/GenBank/DDBJ whole genome shotgun (WGS) entry which is preliminary data.</text>
</comment>
<evidence type="ECO:0000313" key="3">
    <source>
        <dbReference type="Proteomes" id="UP001500506"/>
    </source>
</evidence>
<dbReference type="PROSITE" id="PS51257">
    <property type="entry name" value="PROKAR_LIPOPROTEIN"/>
    <property type="match status" value="1"/>
</dbReference>
<dbReference type="PANTHER" id="PTHR46825:SF15">
    <property type="entry name" value="BETA-LACTAMASE-RELATED DOMAIN-CONTAINING PROTEIN"/>
    <property type="match status" value="1"/>
</dbReference>
<dbReference type="Pfam" id="PF00144">
    <property type="entry name" value="Beta-lactamase"/>
    <property type="match status" value="1"/>
</dbReference>
<sequence>MALARLAPLVVISAFAALLVGCTSAPPYSPRVESAPAPPADAVELPEGSVEAALEALPDTVARILDESGVPGAAVAVVSDEELLFAQGFGVRRVGDDAAVDDDTVFQVASMSKPIGATVVATQVSDGVVGWDSPVAPLLPGVVLADAWVTERLTVGDLYAHRSGLPMAAGDDLEDIGYGRDYILEHLRLEPLSPFRSTYHYANFGMTMGAQAVANAAGAEWEDLSDQALYEPLGMDSTSSRYDDFVAHDNRAALHAKIDGAFEPRYERVPDAQSPAGGVSSNVVDLARWMSLVIGEGTFAGDELIAPADLLAATSPHIVAAPPGAPTMRAGSYGFGFNVGSQPSGRTTLGHSGAFTLGAGTNFTIVPALGLGVVALTNGGPVGAAEAIVTEFLDRVQFGEPTRDWLEAYGGALAHYYAPAGDLADAGAPASPAPSPALENLAGTWSNDYFGPAEVEVAGGVATVRLGPDGGYSFELEPWDGDVFAFVPTGENAPDGSLSSATFTFGDGAAGGDRMTLQFFDANRLGTWTRG</sequence>
<name>A0ABP4X5M3_9MICO</name>
<dbReference type="RefSeq" id="WP_232499192.1">
    <property type="nucleotide sequence ID" value="NZ_BAAANH010000007.1"/>
</dbReference>
<evidence type="ECO:0000259" key="1">
    <source>
        <dbReference type="Pfam" id="PF00144"/>
    </source>
</evidence>
<organism evidence="2 3">
    <name type="scientific">Agromyces humatus</name>
    <dbReference type="NCBI Taxonomy" id="279573"/>
    <lineage>
        <taxon>Bacteria</taxon>
        <taxon>Bacillati</taxon>
        <taxon>Actinomycetota</taxon>
        <taxon>Actinomycetes</taxon>
        <taxon>Micrococcales</taxon>
        <taxon>Microbacteriaceae</taxon>
        <taxon>Agromyces</taxon>
    </lineage>
</organism>
<protein>
    <submittedName>
        <fullName evidence="2">Serine hydrolase</fullName>
    </submittedName>
</protein>
<evidence type="ECO:0000313" key="2">
    <source>
        <dbReference type="EMBL" id="GAA1768979.1"/>
    </source>
</evidence>
<feature type="domain" description="Beta-lactamase-related" evidence="1">
    <location>
        <begin position="60"/>
        <end position="382"/>
    </location>
</feature>
<dbReference type="EMBL" id="BAAANH010000007">
    <property type="protein sequence ID" value="GAA1768979.1"/>
    <property type="molecule type" value="Genomic_DNA"/>
</dbReference>
<keyword evidence="2" id="KW-0378">Hydrolase</keyword>
<dbReference type="InterPro" id="IPR001466">
    <property type="entry name" value="Beta-lactam-related"/>
</dbReference>
<dbReference type="GO" id="GO:0016787">
    <property type="term" value="F:hydrolase activity"/>
    <property type="evidence" value="ECO:0007669"/>
    <property type="project" value="UniProtKB-KW"/>
</dbReference>
<keyword evidence="3" id="KW-1185">Reference proteome</keyword>
<gene>
    <name evidence="2" type="ORF">GCM10009747_32550</name>
</gene>
<dbReference type="InterPro" id="IPR012338">
    <property type="entry name" value="Beta-lactam/transpept-like"/>
</dbReference>